<dbReference type="eggNOG" id="COG2801">
    <property type="taxonomic scope" value="Bacteria"/>
</dbReference>
<name>S4XT56_SORCE</name>
<sequence>MRRLCLAFSKKIENHRAAVALNYAHYNFCHVVKTLRVTPAMQAGITDHIWSLEEFMEAALAAAPTPRPEPQPLQHPRPEGPARELPNGRGFLRLV</sequence>
<evidence type="ECO:0000256" key="1">
    <source>
        <dbReference type="SAM" id="MobiDB-lite"/>
    </source>
</evidence>
<gene>
    <name evidence="2" type="ORF">SCE1572_14010</name>
</gene>
<accession>S4XT56</accession>
<dbReference type="HOGENOM" id="CLU_2371301_0_0_7"/>
<dbReference type="STRING" id="1254432.SCE1572_14010"/>
<dbReference type="EMBL" id="CP003969">
    <property type="protein sequence ID" value="AGP35546.1"/>
    <property type="molecule type" value="Genomic_DNA"/>
</dbReference>
<protein>
    <submittedName>
        <fullName evidence="2">Uncharacterized protein</fullName>
    </submittedName>
</protein>
<feature type="compositionally biased region" description="Pro residues" evidence="1">
    <location>
        <begin position="65"/>
        <end position="75"/>
    </location>
</feature>
<organism evidence="2 3">
    <name type="scientific">Sorangium cellulosum So0157-2</name>
    <dbReference type="NCBI Taxonomy" id="1254432"/>
    <lineage>
        <taxon>Bacteria</taxon>
        <taxon>Pseudomonadati</taxon>
        <taxon>Myxococcota</taxon>
        <taxon>Polyangia</taxon>
        <taxon>Polyangiales</taxon>
        <taxon>Polyangiaceae</taxon>
        <taxon>Sorangium</taxon>
    </lineage>
</organism>
<dbReference type="PATRIC" id="fig|1254432.3.peg.3156"/>
<reference evidence="2 3" key="1">
    <citation type="journal article" date="2013" name="Sci. Rep.">
        <title>Extraordinary expansion of a Sorangium cellulosum genome from an alkaline milieu.</title>
        <authorList>
            <person name="Han K."/>
            <person name="Li Z.F."/>
            <person name="Peng R."/>
            <person name="Zhu L.P."/>
            <person name="Zhou T."/>
            <person name="Wang L.G."/>
            <person name="Li S.G."/>
            <person name="Zhang X.B."/>
            <person name="Hu W."/>
            <person name="Wu Z.H."/>
            <person name="Qin N."/>
            <person name="Li Y.Z."/>
        </authorList>
    </citation>
    <scope>NUCLEOTIDE SEQUENCE [LARGE SCALE GENOMIC DNA]</scope>
    <source>
        <strain evidence="2 3">So0157-2</strain>
    </source>
</reference>
<evidence type="ECO:0000313" key="2">
    <source>
        <dbReference type="EMBL" id="AGP35546.1"/>
    </source>
</evidence>
<dbReference type="KEGG" id="scu:SCE1572_14010"/>
<dbReference type="Proteomes" id="UP000014803">
    <property type="component" value="Chromosome"/>
</dbReference>
<proteinExistence type="predicted"/>
<dbReference type="AlphaFoldDB" id="S4XT56"/>
<feature type="region of interest" description="Disordered" evidence="1">
    <location>
        <begin position="63"/>
        <end position="95"/>
    </location>
</feature>
<evidence type="ECO:0000313" key="3">
    <source>
        <dbReference type="Proteomes" id="UP000014803"/>
    </source>
</evidence>